<reference evidence="1" key="1">
    <citation type="submission" date="2019-08" db="EMBL/GenBank/DDBJ databases">
        <title>The improved chromosome-level genome for the pearl oyster Pinctada fucata martensii using PacBio sequencing and Hi-C.</title>
        <authorList>
            <person name="Zheng Z."/>
        </authorList>
    </citation>
    <scope>NUCLEOTIDE SEQUENCE</scope>
    <source>
        <strain evidence="1">ZZ-2019</strain>
        <tissue evidence="1">Adductor muscle</tissue>
    </source>
</reference>
<evidence type="ECO:0000313" key="1">
    <source>
        <dbReference type="EMBL" id="KAK3102588.1"/>
    </source>
</evidence>
<dbReference type="EMBL" id="VSWD01000005">
    <property type="protein sequence ID" value="KAK3102588.1"/>
    <property type="molecule type" value="Genomic_DNA"/>
</dbReference>
<dbReference type="Proteomes" id="UP001186944">
    <property type="component" value="Unassembled WGS sequence"/>
</dbReference>
<accession>A0AA89C7F0</accession>
<comment type="caution">
    <text evidence="1">The sequence shown here is derived from an EMBL/GenBank/DDBJ whole genome shotgun (WGS) entry which is preliminary data.</text>
</comment>
<dbReference type="AlphaFoldDB" id="A0AA89C7F0"/>
<protein>
    <submittedName>
        <fullName evidence="1">Uncharacterized protein</fullName>
    </submittedName>
</protein>
<proteinExistence type="predicted"/>
<sequence length="81" mass="9807">MENIERREKEYRESELRSIRESRQQHISPFIECLREDKKENDVIRKQLDFEELKAAQLKLEAQSAQNWKESIEIALTMNKT</sequence>
<organism evidence="1 2">
    <name type="scientific">Pinctada imbricata</name>
    <name type="common">Atlantic pearl-oyster</name>
    <name type="synonym">Pinctada martensii</name>
    <dbReference type="NCBI Taxonomy" id="66713"/>
    <lineage>
        <taxon>Eukaryota</taxon>
        <taxon>Metazoa</taxon>
        <taxon>Spiralia</taxon>
        <taxon>Lophotrochozoa</taxon>
        <taxon>Mollusca</taxon>
        <taxon>Bivalvia</taxon>
        <taxon>Autobranchia</taxon>
        <taxon>Pteriomorphia</taxon>
        <taxon>Pterioida</taxon>
        <taxon>Pterioidea</taxon>
        <taxon>Pteriidae</taxon>
        <taxon>Pinctada</taxon>
    </lineage>
</organism>
<gene>
    <name evidence="1" type="ORF">FSP39_012429</name>
</gene>
<name>A0AA89C7F0_PINIB</name>
<keyword evidence="2" id="KW-1185">Reference proteome</keyword>
<evidence type="ECO:0000313" key="2">
    <source>
        <dbReference type="Proteomes" id="UP001186944"/>
    </source>
</evidence>